<reference evidence="1 2" key="1">
    <citation type="journal article" date="2019" name="Sci. Rep.">
        <title>Orb-weaving spider Araneus ventricosus genome elucidates the spidroin gene catalogue.</title>
        <authorList>
            <person name="Kono N."/>
            <person name="Nakamura H."/>
            <person name="Ohtoshi R."/>
            <person name="Moran D.A.P."/>
            <person name="Shinohara A."/>
            <person name="Yoshida Y."/>
            <person name="Fujiwara M."/>
            <person name="Mori M."/>
            <person name="Tomita M."/>
            <person name="Arakawa K."/>
        </authorList>
    </citation>
    <scope>NUCLEOTIDE SEQUENCE [LARGE SCALE GENOMIC DNA]</scope>
</reference>
<dbReference type="OrthoDB" id="7899027at2759"/>
<proteinExistence type="predicted"/>
<sequence length="71" mass="8369">MAELDYRMDILRVTKGAKVYSRDIRDVEDLRSSITVAIVTVTTQMLQWTWLELDYRMDILRATKGDHVEVH</sequence>
<evidence type="ECO:0000313" key="2">
    <source>
        <dbReference type="Proteomes" id="UP000499080"/>
    </source>
</evidence>
<organism evidence="1 2">
    <name type="scientific">Araneus ventricosus</name>
    <name type="common">Orbweaver spider</name>
    <name type="synonym">Epeira ventricosa</name>
    <dbReference type="NCBI Taxonomy" id="182803"/>
    <lineage>
        <taxon>Eukaryota</taxon>
        <taxon>Metazoa</taxon>
        <taxon>Ecdysozoa</taxon>
        <taxon>Arthropoda</taxon>
        <taxon>Chelicerata</taxon>
        <taxon>Arachnida</taxon>
        <taxon>Araneae</taxon>
        <taxon>Araneomorphae</taxon>
        <taxon>Entelegynae</taxon>
        <taxon>Araneoidea</taxon>
        <taxon>Araneidae</taxon>
        <taxon>Araneus</taxon>
    </lineage>
</organism>
<accession>A0A4Y2E6M8</accession>
<name>A0A4Y2E6M8_ARAVE</name>
<evidence type="ECO:0000313" key="1">
    <source>
        <dbReference type="EMBL" id="GBM23514.1"/>
    </source>
</evidence>
<protein>
    <submittedName>
        <fullName evidence="1">Uncharacterized protein</fullName>
    </submittedName>
</protein>
<dbReference type="Proteomes" id="UP000499080">
    <property type="component" value="Unassembled WGS sequence"/>
</dbReference>
<keyword evidence="2" id="KW-1185">Reference proteome</keyword>
<dbReference type="AlphaFoldDB" id="A0A4Y2E6M8"/>
<dbReference type="EMBL" id="BGPR01000499">
    <property type="protein sequence ID" value="GBM23514.1"/>
    <property type="molecule type" value="Genomic_DNA"/>
</dbReference>
<gene>
    <name evidence="1" type="ORF">AVEN_153088_1</name>
</gene>
<comment type="caution">
    <text evidence="1">The sequence shown here is derived from an EMBL/GenBank/DDBJ whole genome shotgun (WGS) entry which is preliminary data.</text>
</comment>